<feature type="region of interest" description="Disordered" evidence="1">
    <location>
        <begin position="1"/>
        <end position="30"/>
    </location>
</feature>
<feature type="region of interest" description="Disordered" evidence="1">
    <location>
        <begin position="380"/>
        <end position="453"/>
    </location>
</feature>
<keyword evidence="3" id="KW-1185">Reference proteome</keyword>
<feature type="compositionally biased region" description="Acidic residues" evidence="1">
    <location>
        <begin position="412"/>
        <end position="453"/>
    </location>
</feature>
<reference evidence="2 3" key="1">
    <citation type="submission" date="2020-01" db="EMBL/GenBank/DDBJ databases">
        <title>Aspergillus terreus IFO 6365 whole genome shotgun sequence.</title>
        <authorList>
            <person name="Kanamasa S."/>
            <person name="Takahashi H."/>
        </authorList>
    </citation>
    <scope>NUCLEOTIDE SEQUENCE [LARGE SCALE GENOMIC DNA]</scope>
    <source>
        <strain evidence="2 3">IFO 6365</strain>
    </source>
</reference>
<feature type="compositionally biased region" description="Basic and acidic residues" evidence="1">
    <location>
        <begin position="380"/>
        <end position="397"/>
    </location>
</feature>
<dbReference type="AlphaFoldDB" id="A0A5M3YXJ4"/>
<dbReference type="EMBL" id="BLJY01000006">
    <property type="protein sequence ID" value="GFF16872.1"/>
    <property type="molecule type" value="Genomic_DNA"/>
</dbReference>
<dbReference type="GO" id="GO:0000027">
    <property type="term" value="P:ribosomal large subunit assembly"/>
    <property type="evidence" value="ECO:0007669"/>
    <property type="project" value="TreeGrafter"/>
</dbReference>
<evidence type="ECO:0000313" key="2">
    <source>
        <dbReference type="EMBL" id="GFF16872.1"/>
    </source>
</evidence>
<name>A0A5M3YXJ4_ASPTE</name>
<feature type="region of interest" description="Disordered" evidence="1">
    <location>
        <begin position="133"/>
        <end position="163"/>
    </location>
</feature>
<proteinExistence type="predicted"/>
<evidence type="ECO:0000313" key="3">
    <source>
        <dbReference type="Proteomes" id="UP000452235"/>
    </source>
</evidence>
<dbReference type="Pfam" id="PF04427">
    <property type="entry name" value="Brix"/>
    <property type="match status" value="1"/>
</dbReference>
<dbReference type="GO" id="GO:0030687">
    <property type="term" value="C:preribosome, large subunit precursor"/>
    <property type="evidence" value="ECO:0007669"/>
    <property type="project" value="TreeGrafter"/>
</dbReference>
<dbReference type="GO" id="GO:0006364">
    <property type="term" value="P:rRNA processing"/>
    <property type="evidence" value="ECO:0007669"/>
    <property type="project" value="InterPro"/>
</dbReference>
<dbReference type="PANTHER" id="PTHR12661">
    <property type="entry name" value="PETER PAN-RELATED"/>
    <property type="match status" value="1"/>
</dbReference>
<dbReference type="SMART" id="SM00879">
    <property type="entry name" value="Brix"/>
    <property type="match status" value="1"/>
</dbReference>
<comment type="caution">
    <text evidence="2">The sequence shown here is derived from an EMBL/GenBank/DDBJ whole genome shotgun (WGS) entry which is preliminary data.</text>
</comment>
<accession>A0A5M3YXJ4</accession>
<organism evidence="2 3">
    <name type="scientific">Aspergillus terreus</name>
    <dbReference type="NCBI Taxonomy" id="33178"/>
    <lineage>
        <taxon>Eukaryota</taxon>
        <taxon>Fungi</taxon>
        <taxon>Dikarya</taxon>
        <taxon>Ascomycota</taxon>
        <taxon>Pezizomycotina</taxon>
        <taxon>Eurotiomycetes</taxon>
        <taxon>Eurotiomycetidae</taxon>
        <taxon>Eurotiales</taxon>
        <taxon>Aspergillaceae</taxon>
        <taxon>Aspergillus</taxon>
        <taxon>Aspergillus subgen. Circumdati</taxon>
    </lineage>
</organism>
<feature type="compositionally biased region" description="Basic residues" evidence="1">
    <location>
        <begin position="1"/>
        <end position="12"/>
    </location>
</feature>
<dbReference type="VEuPathDB" id="FungiDB:ATEG_02990"/>
<gene>
    <name evidence="2" type="ORF">ATEIFO6365_0006020900</name>
</gene>
<dbReference type="Proteomes" id="UP000452235">
    <property type="component" value="Unassembled WGS sequence"/>
</dbReference>
<dbReference type="InterPro" id="IPR045112">
    <property type="entry name" value="PPAN-like"/>
</dbReference>
<feature type="compositionally biased region" description="Low complexity" evidence="1">
    <location>
        <begin position="17"/>
        <end position="30"/>
    </location>
</feature>
<dbReference type="InterPro" id="IPR007109">
    <property type="entry name" value="Brix"/>
</dbReference>
<dbReference type="PROSITE" id="PS50833">
    <property type="entry name" value="BRIX"/>
    <property type="match status" value="1"/>
</dbReference>
<dbReference type="GO" id="GO:0019843">
    <property type="term" value="F:rRNA binding"/>
    <property type="evidence" value="ECO:0007669"/>
    <property type="project" value="InterPro"/>
</dbReference>
<evidence type="ECO:0000256" key="1">
    <source>
        <dbReference type="SAM" id="MobiDB-lite"/>
    </source>
</evidence>
<sequence>MAKARTKKRTHARPQNATAAAKGSAATMSKTPKSMVIRVGGSQVGTSVSQLVQDVRTMMEPDTAVRLKERKSNRLRDYTVMAGPLGVTHLMLFSKSATGNTNMRLALTPRGPTLHFKVENYSLCRDVERALKRPRGGGQDHKTPPLLVMNNFNSPNATETSKVPKRLESLTTTVFQSLFPPINPQATPLHSIRRVMLLNRELSGKNGEDGKEEDSYVLNLRHYAITTRKTGIPKRIRRLDPKEIRNKEKAKSAVPNLGKLEDAADYLLDPSAAGYTSASETELDTDAEVEVAESTTKKVLTKRELQRMKSGDKEKAQKKLDAAPGVEKRAVKLVELGPRMRLRLIKVEEGLCEGRIMWHDYIQKSEAEVKNLDKSWEQRKKEKEARKKQQKENIEKKKQAKAQAKAEGKEVPEDDDDDDEEDVDMDDDDWLSDDFDDENQDEVEGDEDDSMEE</sequence>
<dbReference type="OrthoDB" id="10261452at2759"/>
<feature type="compositionally biased region" description="Polar residues" evidence="1">
    <location>
        <begin position="150"/>
        <end position="161"/>
    </location>
</feature>
<dbReference type="PANTHER" id="PTHR12661:SF5">
    <property type="entry name" value="SUPPRESSOR OF SWI4 1 HOMOLOG"/>
    <property type="match status" value="1"/>
</dbReference>
<protein>
    <submittedName>
        <fullName evidence="2">Brix-domain-containing protein</fullName>
    </submittedName>
</protein>